<dbReference type="Gene3D" id="1.20.1250.20">
    <property type="entry name" value="MFS general substrate transporter like domains"/>
    <property type="match status" value="2"/>
</dbReference>
<evidence type="ECO:0000259" key="5">
    <source>
        <dbReference type="PROSITE" id="PS50850"/>
    </source>
</evidence>
<evidence type="ECO:0000256" key="4">
    <source>
        <dbReference type="SAM" id="Phobius"/>
    </source>
</evidence>
<evidence type="ECO:0000313" key="6">
    <source>
        <dbReference type="EMBL" id="MBP2296536.1"/>
    </source>
</evidence>
<proteinExistence type="predicted"/>
<feature type="transmembrane region" description="Helical" evidence="4">
    <location>
        <begin position="20"/>
        <end position="45"/>
    </location>
</feature>
<feature type="transmembrane region" description="Helical" evidence="4">
    <location>
        <begin position="172"/>
        <end position="195"/>
    </location>
</feature>
<protein>
    <submittedName>
        <fullName evidence="6">Sugar phosphate permease</fullName>
    </submittedName>
</protein>
<organism evidence="6 7">
    <name type="scientific">Azospirillum rugosum</name>
    <dbReference type="NCBI Taxonomy" id="416170"/>
    <lineage>
        <taxon>Bacteria</taxon>
        <taxon>Pseudomonadati</taxon>
        <taxon>Pseudomonadota</taxon>
        <taxon>Alphaproteobacteria</taxon>
        <taxon>Rhodospirillales</taxon>
        <taxon>Azospirillaceae</taxon>
        <taxon>Azospirillum</taxon>
    </lineage>
</organism>
<accession>A0ABS4SVE1</accession>
<evidence type="ECO:0000313" key="7">
    <source>
        <dbReference type="Proteomes" id="UP000781958"/>
    </source>
</evidence>
<feature type="transmembrane region" description="Helical" evidence="4">
    <location>
        <begin position="111"/>
        <end position="132"/>
    </location>
</feature>
<keyword evidence="2 4" id="KW-1133">Transmembrane helix</keyword>
<keyword evidence="1 4" id="KW-0812">Transmembrane</keyword>
<dbReference type="SUPFAM" id="SSF103473">
    <property type="entry name" value="MFS general substrate transporter"/>
    <property type="match status" value="1"/>
</dbReference>
<dbReference type="InterPro" id="IPR020846">
    <property type="entry name" value="MFS_dom"/>
</dbReference>
<dbReference type="RefSeq" id="WP_209771825.1">
    <property type="nucleotide sequence ID" value="NZ_JAGINP010000032.1"/>
</dbReference>
<dbReference type="PROSITE" id="PS50850">
    <property type="entry name" value="MFS"/>
    <property type="match status" value="1"/>
</dbReference>
<feature type="domain" description="Major facilitator superfamily (MFS) profile" evidence="5">
    <location>
        <begin position="21"/>
        <end position="429"/>
    </location>
</feature>
<dbReference type="PANTHER" id="PTHR11360:SF290">
    <property type="entry name" value="MONOCARBOXYLATE MFS PERMEASE"/>
    <property type="match status" value="1"/>
</dbReference>
<dbReference type="InterPro" id="IPR036259">
    <property type="entry name" value="MFS_trans_sf"/>
</dbReference>
<sequence length="444" mass="47097">MISARLAALLARRDIHYGWVVAAATFLTMLVTAGAMGAPGVLIVPLEKEFGWSTADISTALAIRLVLFGLIGPFAAAFMNRFGVRTVTVTALLMVAAGLLGSLVMRELWHLFVLWGLVVGVGTGLTALVLGATVATRWFTKRRGLVVGLLTASSATGQLIFMPLLADLSDRIGWRGGIVVIVALLAVAAVAVLVLMRDRPADVDLAPYGETAPYGENAIVPAPRTTQGLAALATAPLFALAEAARSRTFWILFGTFFICGLSTNGLIQTHFVTLCGDYGMAAVAAAGVLAMMGLFDFAGTIGSGWLSDRYDNRWLLFWYYGLRGLALMALPFSDFTLYGLSLFAVFYGLDWVATVPPTVRLSAERFGRERSNLVFGWIFTGHQLGAAAAAFGAGVTRTQLASYLPAFFAAGAFCLVAALAVLFINRREKEKDGIPAAAPAPAKA</sequence>
<feature type="transmembrane region" description="Helical" evidence="4">
    <location>
        <begin position="403"/>
        <end position="424"/>
    </location>
</feature>
<evidence type="ECO:0000256" key="3">
    <source>
        <dbReference type="ARBA" id="ARBA00023136"/>
    </source>
</evidence>
<dbReference type="Proteomes" id="UP000781958">
    <property type="component" value="Unassembled WGS sequence"/>
</dbReference>
<feature type="transmembrane region" description="Helical" evidence="4">
    <location>
        <begin position="371"/>
        <end position="391"/>
    </location>
</feature>
<comment type="caution">
    <text evidence="6">The sequence shown here is derived from an EMBL/GenBank/DDBJ whole genome shotgun (WGS) entry which is preliminary data.</text>
</comment>
<keyword evidence="7" id="KW-1185">Reference proteome</keyword>
<keyword evidence="3 4" id="KW-0472">Membrane</keyword>
<evidence type="ECO:0000256" key="1">
    <source>
        <dbReference type="ARBA" id="ARBA00022692"/>
    </source>
</evidence>
<dbReference type="PANTHER" id="PTHR11360">
    <property type="entry name" value="MONOCARBOXYLATE TRANSPORTER"/>
    <property type="match status" value="1"/>
</dbReference>
<reference evidence="6 7" key="1">
    <citation type="submission" date="2021-03" db="EMBL/GenBank/DDBJ databases">
        <title>Genomic Encyclopedia of Type Strains, Phase III (KMG-III): the genomes of soil and plant-associated and newly described type strains.</title>
        <authorList>
            <person name="Whitman W."/>
        </authorList>
    </citation>
    <scope>NUCLEOTIDE SEQUENCE [LARGE SCALE GENOMIC DNA]</scope>
    <source>
        <strain evidence="6 7">IMMIB AFH-6</strain>
    </source>
</reference>
<evidence type="ECO:0000256" key="2">
    <source>
        <dbReference type="ARBA" id="ARBA00022989"/>
    </source>
</evidence>
<feature type="transmembrane region" description="Helical" evidence="4">
    <location>
        <begin position="57"/>
        <end position="79"/>
    </location>
</feature>
<feature type="transmembrane region" description="Helical" evidence="4">
    <location>
        <begin position="86"/>
        <end position="105"/>
    </location>
</feature>
<feature type="transmembrane region" description="Helical" evidence="4">
    <location>
        <begin position="249"/>
        <end position="267"/>
    </location>
</feature>
<name>A0ABS4SVE1_9PROT</name>
<feature type="transmembrane region" description="Helical" evidence="4">
    <location>
        <begin position="338"/>
        <end position="359"/>
    </location>
</feature>
<feature type="transmembrane region" description="Helical" evidence="4">
    <location>
        <begin position="144"/>
        <end position="166"/>
    </location>
</feature>
<gene>
    <name evidence="6" type="ORF">J2851_006354</name>
</gene>
<feature type="transmembrane region" description="Helical" evidence="4">
    <location>
        <begin position="314"/>
        <end position="332"/>
    </location>
</feature>
<dbReference type="EMBL" id="JAGINP010000032">
    <property type="protein sequence ID" value="MBP2296536.1"/>
    <property type="molecule type" value="Genomic_DNA"/>
</dbReference>
<dbReference type="CDD" id="cd17355">
    <property type="entry name" value="MFS_YcxA_like"/>
    <property type="match status" value="1"/>
</dbReference>
<dbReference type="Pfam" id="PF07690">
    <property type="entry name" value="MFS_1"/>
    <property type="match status" value="1"/>
</dbReference>
<dbReference type="InterPro" id="IPR050327">
    <property type="entry name" value="Proton-linked_MCT"/>
</dbReference>
<dbReference type="InterPro" id="IPR011701">
    <property type="entry name" value="MFS"/>
</dbReference>
<feature type="transmembrane region" description="Helical" evidence="4">
    <location>
        <begin position="279"/>
        <end position="302"/>
    </location>
</feature>